<dbReference type="RefSeq" id="YP_009599489.1">
    <property type="nucleotide sequence ID" value="NC_041916.1"/>
</dbReference>
<protein>
    <submittedName>
        <fullName evidence="1">Phage protein</fullName>
    </submittedName>
</protein>
<name>A0A1Q2U379_9CAUD</name>
<dbReference type="EMBL" id="AP017972">
    <property type="protein sequence ID" value="BAW98411.1"/>
    <property type="molecule type" value="Genomic_DNA"/>
</dbReference>
<evidence type="ECO:0000313" key="2">
    <source>
        <dbReference type="Proteomes" id="UP000221243"/>
    </source>
</evidence>
<evidence type="ECO:0000313" key="1">
    <source>
        <dbReference type="EMBL" id="BAW98411.1"/>
    </source>
</evidence>
<organism evidence="1 2">
    <name type="scientific">Vibrio phage pTD1</name>
    <dbReference type="NCBI Taxonomy" id="1938577"/>
    <lineage>
        <taxon>Viruses</taxon>
        <taxon>Duplodnaviria</taxon>
        <taxon>Heunggongvirae</taxon>
        <taxon>Uroviricota</taxon>
        <taxon>Caudoviricetes</taxon>
        <taxon>Chimalliviridae</taxon>
        <taxon>Gorgonvirinae</taxon>
        <taxon>Tidunavirus</taxon>
        <taxon>Tidunavirus pTD1</taxon>
    </lineage>
</organism>
<dbReference type="OrthoDB" id="8370at10239"/>
<dbReference type="GeneID" id="40075218"/>
<accession>A0A1Q2U379</accession>
<reference evidence="1 2" key="1">
    <citation type="submission" date="2017-01" db="EMBL/GenBank/DDBJ databases">
        <title>Complete Genome Sequence of Vibrio Parahaemolyticus Bacteriophage pTD1.</title>
        <authorList>
            <person name="Midorikawa Y."/>
            <person name="Sano M."/>
        </authorList>
    </citation>
    <scope>NUCLEOTIDE SEQUENCE [LARGE SCALE GENOMIC DNA]</scope>
    <source>
        <strain evidence="1">PTD1</strain>
    </source>
</reference>
<dbReference type="KEGG" id="vg:40075218"/>
<keyword evidence="2" id="KW-1185">Reference proteome</keyword>
<dbReference type="Proteomes" id="UP000221243">
    <property type="component" value="Segment"/>
</dbReference>
<proteinExistence type="predicted"/>
<sequence>MSEPRNRKVAEKIWLDLMKEITKGGYNYRVYKELFSKMNDDQFEELMVQIESGKPLSVWVDNNNPDEYPVYDKLLESAEKRGLLIEQHLIFYDQDTGLEYETPETFVVGTGETRKQRQMWVKKFGAAKDDTKIDDLTGQVFGDSRGTGISIPEVRVLKTLGLDLMARELYDVKGGDLGALDEYRRSIQETGHATVRESLRRGTGVRSLMTAGILMRGRHLENNVGERDE</sequence>